<sequence length="268" mass="29272">MSYQHENHVTHSVLSPRARVESQQQRYRAAYHVTQKLASCAAEVTGHMFDVRLQQLTTLLRAWEQGEEVVIETASQPHEPAIDNRLPDLETITEIPPPSSSDDDDGVPNVAVAMAEGHNSVGITTVNDTSAIVSARSLPAESDTGASSALTEENTNSKSGRRDNDTVNILKDYDAEPMLLNDTGEGECATSSSVVISASSDLGSITLPPHIRKRGRPKGSELTIVGLPKKRLKLKRRPVPFCQLETSAKDKMMLKWFVDDAVAERCIT</sequence>
<keyword evidence="3" id="KW-1185">Reference proteome</keyword>
<organism evidence="2 3">
    <name type="scientific">Dreissena polymorpha</name>
    <name type="common">Zebra mussel</name>
    <name type="synonym">Mytilus polymorpha</name>
    <dbReference type="NCBI Taxonomy" id="45954"/>
    <lineage>
        <taxon>Eukaryota</taxon>
        <taxon>Metazoa</taxon>
        <taxon>Spiralia</taxon>
        <taxon>Lophotrochozoa</taxon>
        <taxon>Mollusca</taxon>
        <taxon>Bivalvia</taxon>
        <taxon>Autobranchia</taxon>
        <taxon>Heteroconchia</taxon>
        <taxon>Euheterodonta</taxon>
        <taxon>Imparidentia</taxon>
        <taxon>Neoheterodontei</taxon>
        <taxon>Myida</taxon>
        <taxon>Dreissenoidea</taxon>
        <taxon>Dreissenidae</taxon>
        <taxon>Dreissena</taxon>
    </lineage>
</organism>
<feature type="region of interest" description="Disordered" evidence="1">
    <location>
        <begin position="137"/>
        <end position="167"/>
    </location>
</feature>
<reference evidence="2" key="2">
    <citation type="submission" date="2020-11" db="EMBL/GenBank/DDBJ databases">
        <authorList>
            <person name="McCartney M.A."/>
            <person name="Auch B."/>
            <person name="Kono T."/>
            <person name="Mallez S."/>
            <person name="Becker A."/>
            <person name="Gohl D.M."/>
            <person name="Silverstein K.A.T."/>
            <person name="Koren S."/>
            <person name="Bechman K.B."/>
            <person name="Herman A."/>
            <person name="Abrahante J.E."/>
            <person name="Garbe J."/>
        </authorList>
    </citation>
    <scope>NUCLEOTIDE SEQUENCE</scope>
    <source>
        <strain evidence="2">Duluth1</strain>
        <tissue evidence="2">Whole animal</tissue>
    </source>
</reference>
<protein>
    <submittedName>
        <fullName evidence="2">Uncharacterized protein</fullName>
    </submittedName>
</protein>
<comment type="caution">
    <text evidence="2">The sequence shown here is derived from an EMBL/GenBank/DDBJ whole genome shotgun (WGS) entry which is preliminary data.</text>
</comment>
<dbReference type="EMBL" id="JAIWYP010000009">
    <property type="protein sequence ID" value="KAH3769581.1"/>
    <property type="molecule type" value="Genomic_DNA"/>
</dbReference>
<evidence type="ECO:0000256" key="1">
    <source>
        <dbReference type="SAM" id="MobiDB-lite"/>
    </source>
</evidence>
<dbReference type="Proteomes" id="UP000828390">
    <property type="component" value="Unassembled WGS sequence"/>
</dbReference>
<feature type="region of interest" description="Disordered" evidence="1">
    <location>
        <begin position="1"/>
        <end position="20"/>
    </location>
</feature>
<feature type="compositionally biased region" description="Polar residues" evidence="1">
    <location>
        <begin position="144"/>
        <end position="158"/>
    </location>
</feature>
<evidence type="ECO:0000313" key="2">
    <source>
        <dbReference type="EMBL" id="KAH3769581.1"/>
    </source>
</evidence>
<gene>
    <name evidence="2" type="ORF">DPMN_170854</name>
</gene>
<evidence type="ECO:0000313" key="3">
    <source>
        <dbReference type="Proteomes" id="UP000828390"/>
    </source>
</evidence>
<reference evidence="2" key="1">
    <citation type="journal article" date="2019" name="bioRxiv">
        <title>The Genome of the Zebra Mussel, Dreissena polymorpha: A Resource for Invasive Species Research.</title>
        <authorList>
            <person name="McCartney M.A."/>
            <person name="Auch B."/>
            <person name="Kono T."/>
            <person name="Mallez S."/>
            <person name="Zhang Y."/>
            <person name="Obille A."/>
            <person name="Becker A."/>
            <person name="Abrahante J.E."/>
            <person name="Garbe J."/>
            <person name="Badalamenti J.P."/>
            <person name="Herman A."/>
            <person name="Mangelson H."/>
            <person name="Liachko I."/>
            <person name="Sullivan S."/>
            <person name="Sone E.D."/>
            <person name="Koren S."/>
            <person name="Silverstein K.A.T."/>
            <person name="Beckman K.B."/>
            <person name="Gohl D.M."/>
        </authorList>
    </citation>
    <scope>NUCLEOTIDE SEQUENCE</scope>
    <source>
        <strain evidence="2">Duluth1</strain>
        <tissue evidence="2">Whole animal</tissue>
    </source>
</reference>
<dbReference type="AlphaFoldDB" id="A0A9D4IBW9"/>
<name>A0A9D4IBW9_DREPO</name>
<proteinExistence type="predicted"/>
<accession>A0A9D4IBW9</accession>